<dbReference type="Gene3D" id="1.20.120.530">
    <property type="entry name" value="GntR ligand-binding domain-like"/>
    <property type="match status" value="1"/>
</dbReference>
<dbReference type="SMART" id="SM00895">
    <property type="entry name" value="FCD"/>
    <property type="match status" value="1"/>
</dbReference>
<comment type="caution">
    <text evidence="5">The sequence shown here is derived from an EMBL/GenBank/DDBJ whole genome shotgun (WGS) entry which is preliminary data.</text>
</comment>
<gene>
    <name evidence="5" type="ORF">ACFO0A_12295</name>
</gene>
<dbReference type="SUPFAM" id="SSF46785">
    <property type="entry name" value="Winged helix' DNA-binding domain"/>
    <property type="match status" value="1"/>
</dbReference>
<dbReference type="EMBL" id="JBHSDR010000006">
    <property type="protein sequence ID" value="MFC4295837.1"/>
    <property type="molecule type" value="Genomic_DNA"/>
</dbReference>
<name>A0ABV8RSB5_9SPHN</name>
<accession>A0ABV8RSB5</accession>
<feature type="domain" description="HTH gntR-type" evidence="4">
    <location>
        <begin position="16"/>
        <end position="86"/>
    </location>
</feature>
<dbReference type="InterPro" id="IPR036388">
    <property type="entry name" value="WH-like_DNA-bd_sf"/>
</dbReference>
<protein>
    <submittedName>
        <fullName evidence="5">FadR/GntR family transcriptional regulator</fullName>
    </submittedName>
</protein>
<evidence type="ECO:0000256" key="1">
    <source>
        <dbReference type="ARBA" id="ARBA00023015"/>
    </source>
</evidence>
<dbReference type="InterPro" id="IPR011711">
    <property type="entry name" value="GntR_C"/>
</dbReference>
<keyword evidence="2" id="KW-0238">DNA-binding</keyword>
<dbReference type="Gene3D" id="1.10.10.10">
    <property type="entry name" value="Winged helix-like DNA-binding domain superfamily/Winged helix DNA-binding domain"/>
    <property type="match status" value="1"/>
</dbReference>
<evidence type="ECO:0000259" key="4">
    <source>
        <dbReference type="PROSITE" id="PS50949"/>
    </source>
</evidence>
<dbReference type="Pfam" id="PF07729">
    <property type="entry name" value="FCD"/>
    <property type="match status" value="1"/>
</dbReference>
<dbReference type="InterPro" id="IPR008920">
    <property type="entry name" value="TF_FadR/GntR_C"/>
</dbReference>
<dbReference type="InterPro" id="IPR036390">
    <property type="entry name" value="WH_DNA-bd_sf"/>
</dbReference>
<dbReference type="RefSeq" id="WP_379539301.1">
    <property type="nucleotide sequence ID" value="NZ_JBHSDR010000006.1"/>
</dbReference>
<proteinExistence type="predicted"/>
<organism evidence="5 6">
    <name type="scientific">Novosphingobium tardum</name>
    <dbReference type="NCBI Taxonomy" id="1538021"/>
    <lineage>
        <taxon>Bacteria</taxon>
        <taxon>Pseudomonadati</taxon>
        <taxon>Pseudomonadota</taxon>
        <taxon>Alphaproteobacteria</taxon>
        <taxon>Sphingomonadales</taxon>
        <taxon>Sphingomonadaceae</taxon>
        <taxon>Novosphingobium</taxon>
    </lineage>
</organism>
<keyword evidence="6" id="KW-1185">Reference proteome</keyword>
<evidence type="ECO:0000256" key="3">
    <source>
        <dbReference type="ARBA" id="ARBA00023163"/>
    </source>
</evidence>
<dbReference type="Pfam" id="PF00392">
    <property type="entry name" value="GntR"/>
    <property type="match status" value="1"/>
</dbReference>
<dbReference type="Proteomes" id="UP001595828">
    <property type="component" value="Unassembled WGS sequence"/>
</dbReference>
<keyword evidence="3" id="KW-0804">Transcription</keyword>
<dbReference type="SMART" id="SM00345">
    <property type="entry name" value="HTH_GNTR"/>
    <property type="match status" value="1"/>
</dbReference>
<evidence type="ECO:0000256" key="2">
    <source>
        <dbReference type="ARBA" id="ARBA00023125"/>
    </source>
</evidence>
<reference evidence="6" key="1">
    <citation type="journal article" date="2019" name="Int. J. Syst. Evol. Microbiol.">
        <title>The Global Catalogue of Microorganisms (GCM) 10K type strain sequencing project: providing services to taxonomists for standard genome sequencing and annotation.</title>
        <authorList>
            <consortium name="The Broad Institute Genomics Platform"/>
            <consortium name="The Broad Institute Genome Sequencing Center for Infectious Disease"/>
            <person name="Wu L."/>
            <person name="Ma J."/>
        </authorList>
    </citation>
    <scope>NUCLEOTIDE SEQUENCE [LARGE SCALE GENOMIC DNA]</scope>
    <source>
        <strain evidence="6">CGMCC 1.12989</strain>
    </source>
</reference>
<dbReference type="InterPro" id="IPR000524">
    <property type="entry name" value="Tscrpt_reg_HTH_GntR"/>
</dbReference>
<evidence type="ECO:0000313" key="5">
    <source>
        <dbReference type="EMBL" id="MFC4295837.1"/>
    </source>
</evidence>
<dbReference type="SUPFAM" id="SSF48008">
    <property type="entry name" value="GntR ligand-binding domain-like"/>
    <property type="match status" value="1"/>
</dbReference>
<sequence length="260" mass="29130">MAESDYGGLMGRIRVPKNSEVVADHFRGMIVRGELKEGDFLPPEGQLMTTLGISRPTLREAFRILEAESLISVVRGSRTGARVHQPSTELVSRYAGYVLQSIGTTISDLYQARLAIEPTVVRWLATKPNKKAVARLREEVERLRVLLATGRYEDFLEGVTDFHATLVQVSGTKTVTFLNQLLLNLVARHQADYNRRHPTDRETHAKRLQAGLKSYEKVVNLIEAGDVEGAVAHWRLHLHNANETWARDGEGSRLVDSLGR</sequence>
<dbReference type="CDD" id="cd07377">
    <property type="entry name" value="WHTH_GntR"/>
    <property type="match status" value="1"/>
</dbReference>
<dbReference type="PRINTS" id="PR00035">
    <property type="entry name" value="HTHGNTR"/>
</dbReference>
<dbReference type="PANTHER" id="PTHR43537">
    <property type="entry name" value="TRANSCRIPTIONAL REGULATOR, GNTR FAMILY"/>
    <property type="match status" value="1"/>
</dbReference>
<evidence type="ECO:0000313" key="6">
    <source>
        <dbReference type="Proteomes" id="UP001595828"/>
    </source>
</evidence>
<dbReference type="PROSITE" id="PS50949">
    <property type="entry name" value="HTH_GNTR"/>
    <property type="match status" value="1"/>
</dbReference>
<dbReference type="PANTHER" id="PTHR43537:SF5">
    <property type="entry name" value="UXU OPERON TRANSCRIPTIONAL REGULATOR"/>
    <property type="match status" value="1"/>
</dbReference>
<keyword evidence="1" id="KW-0805">Transcription regulation</keyword>